<name>A0A1G7MJ64_CHIFI</name>
<dbReference type="InterPro" id="IPR039425">
    <property type="entry name" value="RNA_pol_sigma-70-like"/>
</dbReference>
<dbReference type="STRING" id="104663.SAMN04488121_102454"/>
<keyword evidence="3" id="KW-0731">Sigma factor</keyword>
<dbReference type="AlphaFoldDB" id="A0A1G7MJ64"/>
<reference evidence="7 8" key="1">
    <citation type="submission" date="2016-10" db="EMBL/GenBank/DDBJ databases">
        <authorList>
            <person name="de Groot N.N."/>
        </authorList>
    </citation>
    <scope>NUCLEOTIDE SEQUENCE [LARGE SCALE GENOMIC DNA]</scope>
    <source>
        <strain evidence="7 8">DSM 527</strain>
    </source>
</reference>
<dbReference type="Gene3D" id="1.10.10.10">
    <property type="entry name" value="Winged helix-like DNA-binding domain superfamily/Winged helix DNA-binding domain"/>
    <property type="match status" value="1"/>
</dbReference>
<proteinExistence type="inferred from homology"/>
<dbReference type="Gene3D" id="1.10.1740.10">
    <property type="match status" value="1"/>
</dbReference>
<dbReference type="OrthoDB" id="655312at2"/>
<dbReference type="InterPro" id="IPR013249">
    <property type="entry name" value="RNA_pol_sigma70_r4_t2"/>
</dbReference>
<protein>
    <submittedName>
        <fullName evidence="7">RNA polymerase sigma-70 factor, ECF subfamily</fullName>
    </submittedName>
</protein>
<dbReference type="SUPFAM" id="SSF88946">
    <property type="entry name" value="Sigma2 domain of RNA polymerase sigma factors"/>
    <property type="match status" value="1"/>
</dbReference>
<evidence type="ECO:0000259" key="5">
    <source>
        <dbReference type="Pfam" id="PF04542"/>
    </source>
</evidence>
<gene>
    <name evidence="7" type="ORF">SAMN04488121_102454</name>
</gene>
<dbReference type="Proteomes" id="UP000199045">
    <property type="component" value="Unassembled WGS sequence"/>
</dbReference>
<dbReference type="SUPFAM" id="SSF88659">
    <property type="entry name" value="Sigma3 and sigma4 domains of RNA polymerase sigma factors"/>
    <property type="match status" value="1"/>
</dbReference>
<dbReference type="GO" id="GO:0003677">
    <property type="term" value="F:DNA binding"/>
    <property type="evidence" value="ECO:0007669"/>
    <property type="project" value="InterPro"/>
</dbReference>
<dbReference type="GO" id="GO:0006352">
    <property type="term" value="P:DNA-templated transcription initiation"/>
    <property type="evidence" value="ECO:0007669"/>
    <property type="project" value="InterPro"/>
</dbReference>
<evidence type="ECO:0000256" key="1">
    <source>
        <dbReference type="ARBA" id="ARBA00010641"/>
    </source>
</evidence>
<dbReference type="GO" id="GO:0016987">
    <property type="term" value="F:sigma factor activity"/>
    <property type="evidence" value="ECO:0007669"/>
    <property type="project" value="UniProtKB-KW"/>
</dbReference>
<dbReference type="InterPro" id="IPR014327">
    <property type="entry name" value="RNA_pol_sigma70_bacteroid"/>
</dbReference>
<evidence type="ECO:0000256" key="2">
    <source>
        <dbReference type="ARBA" id="ARBA00023015"/>
    </source>
</evidence>
<keyword evidence="4" id="KW-0804">Transcription</keyword>
<dbReference type="InterPro" id="IPR014284">
    <property type="entry name" value="RNA_pol_sigma-70_dom"/>
</dbReference>
<dbReference type="PANTHER" id="PTHR43133">
    <property type="entry name" value="RNA POLYMERASE ECF-TYPE SIGMA FACTO"/>
    <property type="match status" value="1"/>
</dbReference>
<dbReference type="InterPro" id="IPR007627">
    <property type="entry name" value="RNA_pol_sigma70_r2"/>
</dbReference>
<dbReference type="InterPro" id="IPR013324">
    <property type="entry name" value="RNA_pol_sigma_r3/r4-like"/>
</dbReference>
<dbReference type="NCBIfam" id="TIGR02985">
    <property type="entry name" value="Sig70_bacteroi1"/>
    <property type="match status" value="1"/>
</dbReference>
<dbReference type="Pfam" id="PF08281">
    <property type="entry name" value="Sigma70_r4_2"/>
    <property type="match status" value="1"/>
</dbReference>
<evidence type="ECO:0000256" key="3">
    <source>
        <dbReference type="ARBA" id="ARBA00023082"/>
    </source>
</evidence>
<dbReference type="Pfam" id="PF04542">
    <property type="entry name" value="Sigma70_r2"/>
    <property type="match status" value="1"/>
</dbReference>
<dbReference type="NCBIfam" id="TIGR02937">
    <property type="entry name" value="sigma70-ECF"/>
    <property type="match status" value="1"/>
</dbReference>
<sequence length="199" mass="23221">MQRPIHPDEQALSQSLRDGDYPAFEAIYDLYKRPLAARLLKLLKSKEQVAETMQELFLRLWENRSSIDPQRPIKGYLFRIAENMVYDFFRKAANDSKMKTQLLRRAGSAYDSIEKLLYEKESRDLLYRIIDQLPPQRKKVFMLCKLEEKSYREISESLGISIAAVNDHITKANAFLKRYLAAYPNLAVPLILGFMLQAI</sequence>
<evidence type="ECO:0000313" key="8">
    <source>
        <dbReference type="Proteomes" id="UP000199045"/>
    </source>
</evidence>
<feature type="domain" description="RNA polymerase sigma-70 region 2" evidence="5">
    <location>
        <begin position="28"/>
        <end position="93"/>
    </location>
</feature>
<evidence type="ECO:0000256" key="4">
    <source>
        <dbReference type="ARBA" id="ARBA00023163"/>
    </source>
</evidence>
<feature type="domain" description="RNA polymerase sigma factor 70 region 4 type 2" evidence="6">
    <location>
        <begin position="124"/>
        <end position="172"/>
    </location>
</feature>
<dbReference type="EMBL" id="FNBN01000002">
    <property type="protein sequence ID" value="SDF61737.1"/>
    <property type="molecule type" value="Genomic_DNA"/>
</dbReference>
<evidence type="ECO:0000313" key="7">
    <source>
        <dbReference type="EMBL" id="SDF61737.1"/>
    </source>
</evidence>
<dbReference type="InterPro" id="IPR036388">
    <property type="entry name" value="WH-like_DNA-bd_sf"/>
</dbReference>
<organism evidence="7 8">
    <name type="scientific">Chitinophaga filiformis</name>
    <name type="common">Myxococcus filiformis</name>
    <name type="synonym">Flexibacter filiformis</name>
    <dbReference type="NCBI Taxonomy" id="104663"/>
    <lineage>
        <taxon>Bacteria</taxon>
        <taxon>Pseudomonadati</taxon>
        <taxon>Bacteroidota</taxon>
        <taxon>Chitinophagia</taxon>
        <taxon>Chitinophagales</taxon>
        <taxon>Chitinophagaceae</taxon>
        <taxon>Chitinophaga</taxon>
    </lineage>
</organism>
<dbReference type="RefSeq" id="WP_089830829.1">
    <property type="nucleotide sequence ID" value="NZ_FNBN01000002.1"/>
</dbReference>
<dbReference type="PANTHER" id="PTHR43133:SF46">
    <property type="entry name" value="RNA POLYMERASE SIGMA-70 FACTOR ECF SUBFAMILY"/>
    <property type="match status" value="1"/>
</dbReference>
<dbReference type="InterPro" id="IPR013325">
    <property type="entry name" value="RNA_pol_sigma_r2"/>
</dbReference>
<evidence type="ECO:0000259" key="6">
    <source>
        <dbReference type="Pfam" id="PF08281"/>
    </source>
</evidence>
<accession>A0A1G7MJ64</accession>
<comment type="similarity">
    <text evidence="1">Belongs to the sigma-70 factor family. ECF subfamily.</text>
</comment>
<keyword evidence="2" id="KW-0805">Transcription regulation</keyword>